<dbReference type="Gene3D" id="3.40.50.720">
    <property type="entry name" value="NAD(P)-binding Rossmann-like Domain"/>
    <property type="match status" value="1"/>
</dbReference>
<dbReference type="EMBL" id="JBFNQN010000011">
    <property type="protein sequence ID" value="MEW9266423.1"/>
    <property type="molecule type" value="Genomic_DNA"/>
</dbReference>
<evidence type="ECO:0000313" key="3">
    <source>
        <dbReference type="EMBL" id="MEW9266423.1"/>
    </source>
</evidence>
<dbReference type="InterPro" id="IPR002347">
    <property type="entry name" value="SDR_fam"/>
</dbReference>
<sequence length="325" mass="34050">MTEHTRTPQAPVGSGFGHDTTAAEVLEGLDLSGRTVVLTGGYSGIGLEATRALTAAGASVVVPARRPEHAAAELADVPGVEVAALDLADQASIARFAQDFLDSGRPVHALIGNAGIMACPETRIGDGWEAQFGTNHLGHYALVNRLWPAIAAGGGRVVALSSSAHHRSPIRFEDPMFTRGDYDKWEAYGQAKTANALFAVHLDALAAPQGVRAFSVHPGGILTPLQRHLPREEMVALGWIDDEGNLLMDGFKSPQAGAATEVWAATNPLLEGRGGVFCEDCEVALPVDADRPQFTTGVAPHATDPDAAARLWTLSAELTGVDAFA</sequence>
<comment type="similarity">
    <text evidence="1">Belongs to the short-chain dehydrogenases/reductases (SDR) family.</text>
</comment>
<reference evidence="3 4" key="1">
    <citation type="submission" date="2024-07" db="EMBL/GenBank/DDBJ databases">
        <authorList>
            <person name="Thanompreechachai J."/>
            <person name="Duangmal K."/>
        </authorList>
    </citation>
    <scope>NUCLEOTIDE SEQUENCE [LARGE SCALE GENOMIC DNA]</scope>
    <source>
        <strain evidence="3 4">KCTC 19886</strain>
    </source>
</reference>
<dbReference type="NCBIfam" id="NF004845">
    <property type="entry name" value="PRK06196.1"/>
    <property type="match status" value="1"/>
</dbReference>
<keyword evidence="2" id="KW-0560">Oxidoreductase</keyword>
<dbReference type="Pfam" id="PF00106">
    <property type="entry name" value="adh_short"/>
    <property type="match status" value="1"/>
</dbReference>
<name>A0ABV3PAK6_9ACTN</name>
<evidence type="ECO:0000256" key="2">
    <source>
        <dbReference type="ARBA" id="ARBA00023002"/>
    </source>
</evidence>
<dbReference type="PANTHER" id="PTHR24320">
    <property type="entry name" value="RETINOL DEHYDROGENASE"/>
    <property type="match status" value="1"/>
</dbReference>
<dbReference type="PANTHER" id="PTHR24320:SF272">
    <property type="entry name" value="NAD(P)-BINDING ROSSMANN-FOLD SUPERFAMILY PROTEIN"/>
    <property type="match status" value="1"/>
</dbReference>
<evidence type="ECO:0000313" key="4">
    <source>
        <dbReference type="Proteomes" id="UP001555826"/>
    </source>
</evidence>
<organism evidence="3 4">
    <name type="scientific">Kineococcus endophyticus</name>
    <dbReference type="NCBI Taxonomy" id="1181883"/>
    <lineage>
        <taxon>Bacteria</taxon>
        <taxon>Bacillati</taxon>
        <taxon>Actinomycetota</taxon>
        <taxon>Actinomycetes</taxon>
        <taxon>Kineosporiales</taxon>
        <taxon>Kineosporiaceae</taxon>
        <taxon>Kineococcus</taxon>
    </lineage>
</organism>
<proteinExistence type="inferred from homology"/>
<protein>
    <submittedName>
        <fullName evidence="3">SDR family NAD(P)-dependent oxidoreductase</fullName>
    </submittedName>
</protein>
<keyword evidence="4" id="KW-1185">Reference proteome</keyword>
<accession>A0ABV3PAK6</accession>
<comment type="caution">
    <text evidence="3">The sequence shown here is derived from an EMBL/GenBank/DDBJ whole genome shotgun (WGS) entry which is preliminary data.</text>
</comment>
<dbReference type="Proteomes" id="UP001555826">
    <property type="component" value="Unassembled WGS sequence"/>
</dbReference>
<gene>
    <name evidence="3" type="ORF">AB1207_16860</name>
</gene>
<dbReference type="InterPro" id="IPR036291">
    <property type="entry name" value="NAD(P)-bd_dom_sf"/>
</dbReference>
<dbReference type="SUPFAM" id="SSF51735">
    <property type="entry name" value="NAD(P)-binding Rossmann-fold domains"/>
    <property type="match status" value="1"/>
</dbReference>
<evidence type="ECO:0000256" key="1">
    <source>
        <dbReference type="ARBA" id="ARBA00006484"/>
    </source>
</evidence>
<dbReference type="PRINTS" id="PR00081">
    <property type="entry name" value="GDHRDH"/>
</dbReference>
<dbReference type="RefSeq" id="WP_367639543.1">
    <property type="nucleotide sequence ID" value="NZ_JBFNQN010000011.1"/>
</dbReference>